<dbReference type="Proteomes" id="UP000279037">
    <property type="component" value="Segment"/>
</dbReference>
<accession>A0A3G3LZD2</accession>
<organism evidence="2 3">
    <name type="scientific">Microbacterium phage Goodman</name>
    <dbReference type="NCBI Taxonomy" id="2484206"/>
    <lineage>
        <taxon>Viruses</taxon>
        <taxon>Duplodnaviria</taxon>
        <taxon>Heunggongvirae</taxon>
        <taxon>Uroviricota</taxon>
        <taxon>Caudoviricetes</taxon>
        <taxon>Goodmanvirus</taxon>
        <taxon>Goodmanvirus goodman</taxon>
    </lineage>
</organism>
<dbReference type="KEGG" id="vg:55007185"/>
<reference evidence="2 3" key="1">
    <citation type="submission" date="2018-10" db="EMBL/GenBank/DDBJ databases">
        <authorList>
            <person name="Garlena R.A."/>
            <person name="Russell D.A."/>
            <person name="Pope W.H."/>
            <person name="Jacobs-Sera D."/>
            <person name="Hatfull G.F."/>
        </authorList>
    </citation>
    <scope>NUCLEOTIDE SEQUENCE [LARGE SCALE GENOMIC DNA]</scope>
</reference>
<dbReference type="EMBL" id="MK016495">
    <property type="protein sequence ID" value="AYQ99518.1"/>
    <property type="molecule type" value="Genomic_DNA"/>
</dbReference>
<keyword evidence="3" id="KW-1185">Reference proteome</keyword>
<sequence length="67" mass="6700">MGAFTIASASHGAPPDPQTTGEGEDFESPPGQSRGCGQTSVEGDKLSGLTRNCPVRHGPPAAPPALT</sequence>
<proteinExistence type="predicted"/>
<feature type="region of interest" description="Disordered" evidence="1">
    <location>
        <begin position="1"/>
        <end position="67"/>
    </location>
</feature>
<gene>
    <name evidence="2" type="primary">48</name>
    <name evidence="2" type="ORF">PBI_GOODMAN_48</name>
</gene>
<protein>
    <submittedName>
        <fullName evidence="2">Uncharacterized protein</fullName>
    </submittedName>
</protein>
<evidence type="ECO:0000313" key="3">
    <source>
        <dbReference type="Proteomes" id="UP000279037"/>
    </source>
</evidence>
<dbReference type="GeneID" id="55007185"/>
<evidence type="ECO:0000313" key="2">
    <source>
        <dbReference type="EMBL" id="AYQ99518.1"/>
    </source>
</evidence>
<dbReference type="RefSeq" id="YP_009815952.1">
    <property type="nucleotide sequence ID" value="NC_048101.1"/>
</dbReference>
<name>A0A3G3LZD2_9CAUD</name>
<evidence type="ECO:0000256" key="1">
    <source>
        <dbReference type="SAM" id="MobiDB-lite"/>
    </source>
</evidence>